<organism evidence="1 2">
    <name type="scientific">Desulfomicrobium apsheronum</name>
    <dbReference type="NCBI Taxonomy" id="52560"/>
    <lineage>
        <taxon>Bacteria</taxon>
        <taxon>Pseudomonadati</taxon>
        <taxon>Thermodesulfobacteriota</taxon>
        <taxon>Desulfovibrionia</taxon>
        <taxon>Desulfovibrionales</taxon>
        <taxon>Desulfomicrobiaceae</taxon>
        <taxon>Desulfomicrobium</taxon>
    </lineage>
</organism>
<proteinExistence type="predicted"/>
<sequence>MRAFVIDEITPEDMEKLESRLKEQEMLSIEHLYHFNLPPSLLTPMQQEHAPECGPFYMAVETGRDWVRLELLVRAKRILRCACIAYATPEQQEHMISYLENLLKDLNIPL</sequence>
<protein>
    <submittedName>
        <fullName evidence="1">Uncharacterized protein</fullName>
    </submittedName>
</protein>
<keyword evidence="2" id="KW-1185">Reference proteome</keyword>
<dbReference type="AlphaFoldDB" id="A0A1I3SKI9"/>
<gene>
    <name evidence="1" type="ORF">SAMN04488082_104159</name>
</gene>
<dbReference type="RefSeq" id="WP_092191123.1">
    <property type="nucleotide sequence ID" value="NZ_FORX01000004.1"/>
</dbReference>
<dbReference type="EMBL" id="FORX01000004">
    <property type="protein sequence ID" value="SFJ57947.1"/>
    <property type="molecule type" value="Genomic_DNA"/>
</dbReference>
<name>A0A1I3SKI9_9BACT</name>
<accession>A0A1I3SKI9</accession>
<evidence type="ECO:0000313" key="2">
    <source>
        <dbReference type="Proteomes" id="UP000198635"/>
    </source>
</evidence>
<dbReference type="OrthoDB" id="5459426at2"/>
<dbReference type="Proteomes" id="UP000198635">
    <property type="component" value="Unassembled WGS sequence"/>
</dbReference>
<dbReference type="STRING" id="52560.SAMN04488082_104159"/>
<reference evidence="2" key="1">
    <citation type="submission" date="2016-10" db="EMBL/GenBank/DDBJ databases">
        <authorList>
            <person name="Varghese N."/>
            <person name="Submissions S."/>
        </authorList>
    </citation>
    <scope>NUCLEOTIDE SEQUENCE [LARGE SCALE GENOMIC DNA]</scope>
    <source>
        <strain evidence="2">DSM 5918</strain>
    </source>
</reference>
<evidence type="ECO:0000313" key="1">
    <source>
        <dbReference type="EMBL" id="SFJ57947.1"/>
    </source>
</evidence>